<feature type="compositionally biased region" description="Acidic residues" evidence="1">
    <location>
        <begin position="73"/>
        <end position="85"/>
    </location>
</feature>
<feature type="region of interest" description="Disordered" evidence="1">
    <location>
        <begin position="25"/>
        <end position="154"/>
    </location>
</feature>
<dbReference type="AlphaFoldDB" id="A0A645G3A9"/>
<gene>
    <name evidence="2" type="ORF">SDC9_165883</name>
</gene>
<name>A0A645G3A9_9ZZZZ</name>
<comment type="caution">
    <text evidence="2">The sequence shown here is derived from an EMBL/GenBank/DDBJ whole genome shotgun (WGS) entry which is preliminary data.</text>
</comment>
<protein>
    <submittedName>
        <fullName evidence="2">Uncharacterized protein</fullName>
    </submittedName>
</protein>
<evidence type="ECO:0000256" key="1">
    <source>
        <dbReference type="SAM" id="MobiDB-lite"/>
    </source>
</evidence>
<dbReference type="EMBL" id="VSSQ01065875">
    <property type="protein sequence ID" value="MPN18523.1"/>
    <property type="molecule type" value="Genomic_DNA"/>
</dbReference>
<sequence>MTSQLPISTASAVTASTVRFPSRLPRIRARQSGSAMATGSGMGVPASEESPMWIPDDAAVATGSGIGVHASEEEIAEISEDDGGEPEYQQPGGAPAPPAADDPGVQIGAIDQPGHQRRGLLRVPRPIASPGDVRPDRSEDDHDRQHRKGDDHRLVAEFVQHIGLGPAAPPDMRRQ</sequence>
<organism evidence="2">
    <name type="scientific">bioreactor metagenome</name>
    <dbReference type="NCBI Taxonomy" id="1076179"/>
    <lineage>
        <taxon>unclassified sequences</taxon>
        <taxon>metagenomes</taxon>
        <taxon>ecological metagenomes</taxon>
    </lineage>
</organism>
<accession>A0A645G3A9</accession>
<feature type="compositionally biased region" description="Basic and acidic residues" evidence="1">
    <location>
        <begin position="133"/>
        <end position="154"/>
    </location>
</feature>
<evidence type="ECO:0000313" key="2">
    <source>
        <dbReference type="EMBL" id="MPN18523.1"/>
    </source>
</evidence>
<proteinExistence type="predicted"/>
<reference evidence="2" key="1">
    <citation type="submission" date="2019-08" db="EMBL/GenBank/DDBJ databases">
        <authorList>
            <person name="Kucharzyk K."/>
            <person name="Murdoch R.W."/>
            <person name="Higgins S."/>
            <person name="Loffler F."/>
        </authorList>
    </citation>
    <scope>NUCLEOTIDE SEQUENCE</scope>
</reference>